<dbReference type="RGD" id="1303121">
    <property type="gene designation" value="Txndc8"/>
</dbReference>
<evidence type="ECO:0000256" key="1">
    <source>
        <dbReference type="ARBA" id="ARBA00004496"/>
    </source>
</evidence>
<dbReference type="FunFam" id="3.40.30.10:FF:000262">
    <property type="entry name" value="Thioredoxin domain containing 8"/>
    <property type="match status" value="1"/>
</dbReference>
<organism evidence="15 16">
    <name type="scientific">Rattus norvegicus</name>
    <name type="common">Rat</name>
    <dbReference type="NCBI Taxonomy" id="10116"/>
    <lineage>
        <taxon>Eukaryota</taxon>
        <taxon>Metazoa</taxon>
        <taxon>Chordata</taxon>
        <taxon>Craniata</taxon>
        <taxon>Vertebrata</taxon>
        <taxon>Euteleostomi</taxon>
        <taxon>Mammalia</taxon>
        <taxon>Eutheria</taxon>
        <taxon>Euarchontoglires</taxon>
        <taxon>Glires</taxon>
        <taxon>Rodentia</taxon>
        <taxon>Myomorpha</taxon>
        <taxon>Muroidea</taxon>
        <taxon>Muridae</taxon>
        <taxon>Murinae</taxon>
        <taxon>Rattus</taxon>
    </lineage>
</organism>
<dbReference type="GO" id="GO:0001669">
    <property type="term" value="C:acrosomal vesicle"/>
    <property type="evidence" value="ECO:0007669"/>
    <property type="project" value="UniProtKB-ARBA"/>
</dbReference>
<evidence type="ECO:0000256" key="4">
    <source>
        <dbReference type="ARBA" id="ARBA00022473"/>
    </source>
</evidence>
<keyword evidence="5" id="KW-0963">Cytoplasm</keyword>
<dbReference type="PROSITE" id="PS00194">
    <property type="entry name" value="THIOREDOXIN_1"/>
    <property type="match status" value="1"/>
</dbReference>
<evidence type="ECO:0000256" key="10">
    <source>
        <dbReference type="ARBA" id="ARBA00023284"/>
    </source>
</evidence>
<comment type="subcellular location">
    <subcellularLocation>
        <location evidence="1">Cytoplasm</location>
    </subcellularLocation>
    <subcellularLocation>
        <location evidence="2">Golgi apparatus</location>
    </subcellularLocation>
</comment>
<evidence type="ECO:0000256" key="11">
    <source>
        <dbReference type="ARBA" id="ARBA00054596"/>
    </source>
</evidence>
<keyword evidence="16" id="KW-1185">Reference proteome</keyword>
<dbReference type="Gene3D" id="3.40.30.10">
    <property type="entry name" value="Glutaredoxin"/>
    <property type="match status" value="1"/>
</dbReference>
<keyword evidence="10" id="KW-0676">Redox-active center</keyword>
<dbReference type="GO" id="GO:0005794">
    <property type="term" value="C:Golgi apparatus"/>
    <property type="evidence" value="ECO:0007669"/>
    <property type="project" value="UniProtKB-SubCell"/>
</dbReference>
<dbReference type="SUPFAM" id="SSF52833">
    <property type="entry name" value="Thioredoxin-like"/>
    <property type="match status" value="1"/>
</dbReference>
<comment type="function">
    <text evidence="11">May be required for post-translational modifications of proteins required for acrosomal biogenesis. May act by reducing disulfide bonds within the sperm.</text>
</comment>
<accession>A0A8I5ZW40</accession>
<evidence type="ECO:0000259" key="14">
    <source>
        <dbReference type="PROSITE" id="PS51352"/>
    </source>
</evidence>
<reference evidence="15" key="3">
    <citation type="submission" date="2025-09" db="UniProtKB">
        <authorList>
            <consortium name="Ensembl"/>
        </authorList>
    </citation>
    <scope>IDENTIFICATION</scope>
    <source>
        <strain evidence="15">Brown Norway</strain>
    </source>
</reference>
<evidence type="ECO:0000256" key="8">
    <source>
        <dbReference type="ARBA" id="ARBA00023034"/>
    </source>
</evidence>
<dbReference type="Proteomes" id="UP000002494">
    <property type="component" value="Chromosome 5"/>
</dbReference>
<name>A0A8I5ZW40_RAT</name>
<evidence type="ECO:0000256" key="3">
    <source>
        <dbReference type="ARBA" id="ARBA00008987"/>
    </source>
</evidence>
<dbReference type="GO" id="GO:0030154">
    <property type="term" value="P:cell differentiation"/>
    <property type="evidence" value="ECO:0007669"/>
    <property type="project" value="UniProtKB-KW"/>
</dbReference>
<evidence type="ECO:0000313" key="16">
    <source>
        <dbReference type="Proteomes" id="UP000002494"/>
    </source>
</evidence>
<evidence type="ECO:0000256" key="6">
    <source>
        <dbReference type="ARBA" id="ARBA00022782"/>
    </source>
</evidence>
<evidence type="ECO:0000256" key="13">
    <source>
        <dbReference type="ARBA" id="ARBA00080019"/>
    </source>
</evidence>
<dbReference type="InterPro" id="IPR013766">
    <property type="entry name" value="Thioredoxin_domain"/>
</dbReference>
<keyword evidence="4" id="KW-0217">Developmental protein</keyword>
<dbReference type="PANTHER" id="PTHR46115">
    <property type="entry name" value="THIOREDOXIN-LIKE PROTEIN 1"/>
    <property type="match status" value="1"/>
</dbReference>
<dbReference type="Pfam" id="PF00085">
    <property type="entry name" value="Thioredoxin"/>
    <property type="match status" value="1"/>
</dbReference>
<reference evidence="15" key="1">
    <citation type="submission" date="2024-01" db="EMBL/GenBank/DDBJ databases">
        <title>GRCr8: a new rat reference genome assembly contstructed from accurate long reads and long range scaffolding.</title>
        <authorList>
            <person name="Doris P.A."/>
            <person name="Kalbfleisch T."/>
            <person name="Li K."/>
            <person name="Howe K."/>
            <person name="Wood J."/>
        </authorList>
    </citation>
    <scope>NUCLEOTIDE SEQUENCE [LARGE SCALE GENOMIC DNA]</scope>
    <source>
        <strain evidence="15">Brown Norway</strain>
    </source>
</reference>
<evidence type="ECO:0000256" key="5">
    <source>
        <dbReference type="ARBA" id="ARBA00022490"/>
    </source>
</evidence>
<protein>
    <recommendedName>
        <fullName evidence="12">Thioredoxin domain-containing protein 8</fullName>
    </recommendedName>
    <alternativeName>
        <fullName evidence="13">Spermatid-specific thioredoxin-3</fullName>
    </alternativeName>
</protein>
<evidence type="ECO:0000256" key="7">
    <source>
        <dbReference type="ARBA" id="ARBA00022871"/>
    </source>
</evidence>
<dbReference type="InterPro" id="IPR036249">
    <property type="entry name" value="Thioredoxin-like_sf"/>
</dbReference>
<dbReference type="PROSITE" id="PS51352">
    <property type="entry name" value="THIOREDOXIN_2"/>
    <property type="match status" value="1"/>
</dbReference>
<evidence type="ECO:0000256" key="12">
    <source>
        <dbReference type="ARBA" id="ARBA00068133"/>
    </source>
</evidence>
<dbReference type="Ensembl" id="ENSRNOT00000096696.2">
    <property type="protein sequence ID" value="ENSRNOP00000083038.1"/>
    <property type="gene ID" value="ENSRNOG00000029073.6"/>
</dbReference>
<keyword evidence="9" id="KW-1015">Disulfide bond</keyword>
<gene>
    <name evidence="15 17" type="primary">Txndc8</name>
</gene>
<evidence type="ECO:0000313" key="15">
    <source>
        <dbReference type="Ensembl" id="ENSRNOP00000083038.1"/>
    </source>
</evidence>
<proteinExistence type="inferred from homology"/>
<comment type="similarity">
    <text evidence="3">Belongs to the thioredoxin family.</text>
</comment>
<feature type="domain" description="Thioredoxin" evidence="14">
    <location>
        <begin position="1"/>
        <end position="152"/>
    </location>
</feature>
<evidence type="ECO:0000313" key="17">
    <source>
        <dbReference type="RGD" id="1303121"/>
    </source>
</evidence>
<dbReference type="PRINTS" id="PR00421">
    <property type="entry name" value="THIOREDOXIN"/>
</dbReference>
<evidence type="ECO:0000256" key="2">
    <source>
        <dbReference type="ARBA" id="ARBA00004555"/>
    </source>
</evidence>
<reference evidence="15" key="2">
    <citation type="submission" date="2025-08" db="UniProtKB">
        <authorList>
            <consortium name="Ensembl"/>
        </authorList>
    </citation>
    <scope>IDENTIFICATION</scope>
    <source>
        <strain evidence="15">Brown Norway</strain>
    </source>
</reference>
<keyword evidence="6" id="KW-0221">Differentiation</keyword>
<evidence type="ECO:0000256" key="9">
    <source>
        <dbReference type="ARBA" id="ARBA00023157"/>
    </source>
</evidence>
<dbReference type="GO" id="GO:0007283">
    <property type="term" value="P:spermatogenesis"/>
    <property type="evidence" value="ECO:0007669"/>
    <property type="project" value="UniProtKB-KW"/>
</dbReference>
<keyword evidence="7" id="KW-0744">Spermatogenesis</keyword>
<sequence length="152" mass="17335">MYQFTHGYSRGKLCLTSDSLSKGWSRGWGFSSVREFKELLGAAGNRLVVVEFSAQWCGPCKMIAPAFQAMSLQYRNVMFAQVDVDSSQELTEHCSIQVVPTFQMFKHSRKVTPFSRLKRILCCFRSGPGSKKIFEFQGADIEKLEEKIQELM</sequence>
<dbReference type="InterPro" id="IPR017937">
    <property type="entry name" value="Thioredoxin_CS"/>
</dbReference>
<dbReference type="AlphaFoldDB" id="A0A8I5ZW40"/>
<dbReference type="CDD" id="cd02947">
    <property type="entry name" value="TRX_family"/>
    <property type="match status" value="1"/>
</dbReference>
<dbReference type="GeneTree" id="ENSGT00940000162445"/>
<keyword evidence="8" id="KW-0333">Golgi apparatus</keyword>